<feature type="transmembrane region" description="Helical" evidence="1">
    <location>
        <begin position="75"/>
        <end position="97"/>
    </location>
</feature>
<evidence type="ECO:0000259" key="2">
    <source>
        <dbReference type="Pfam" id="PF00487"/>
    </source>
</evidence>
<keyword evidence="1" id="KW-0472">Membrane</keyword>
<keyword evidence="1" id="KW-0812">Transmembrane</keyword>
<feature type="domain" description="Fatty acid desaturase" evidence="2">
    <location>
        <begin position="105"/>
        <end position="386"/>
    </location>
</feature>
<keyword evidence="1" id="KW-1133">Transmembrane helix</keyword>
<keyword evidence="4" id="KW-1185">Reference proteome</keyword>
<dbReference type="EMBL" id="NPHW01007048">
    <property type="protein sequence ID" value="OXV05398.1"/>
    <property type="molecule type" value="Genomic_DNA"/>
</dbReference>
<protein>
    <recommendedName>
        <fullName evidence="2">Fatty acid desaturase domain-containing protein</fullName>
    </recommendedName>
</protein>
<reference evidence="3 4" key="1">
    <citation type="journal article" date="2015" name="Environ. Microbiol.">
        <title>Metagenome sequence of Elaphomyces granulatus from sporocarp tissue reveals Ascomycota ectomycorrhizal fingerprints of genome expansion and a Proteobacteria-rich microbiome.</title>
        <authorList>
            <person name="Quandt C.A."/>
            <person name="Kohler A."/>
            <person name="Hesse C.N."/>
            <person name="Sharpton T.J."/>
            <person name="Martin F."/>
            <person name="Spatafora J.W."/>
        </authorList>
    </citation>
    <scope>NUCLEOTIDE SEQUENCE [LARGE SCALE GENOMIC DNA]</scope>
    <source>
        <strain evidence="3 4">OSC145934</strain>
    </source>
</reference>
<proteinExistence type="predicted"/>
<evidence type="ECO:0000313" key="3">
    <source>
        <dbReference type="EMBL" id="OXV05398.1"/>
    </source>
</evidence>
<dbReference type="InterPro" id="IPR012171">
    <property type="entry name" value="Fatty_acid_desaturase"/>
</dbReference>
<name>A0A232LN27_9EURO</name>
<accession>A0A232LN27</accession>
<sequence length="429" mass="49392">MSTQTQVATSHTSSRRTIITSIDDSPKATLRSPEQIQHYDLHGASFEVPSFTMKQIYDAIPNHCFRPSNMRSAAYVVRDLVFTGILLYGAVNIPLISSTPLRALAWSAYAVAQGMVWTGVWILAHECGHGALFTHRWMNNIVGLVLHSFLLVPFHSWRISHAKHHKATGHLQRDMIFIPETKDEFLDRKFGKSFDLNLSHMVEDAPLYSLYKLLEHQFFGMPLYLLFSISAPYKGNGRYPWWKLNHFYLGKDGPIFQAKDVRDVLISDIGIATMLAAIYASAKYFGTWNTFIMYIVPYFFVNHWIVAITYLHHTDGSLPHYADGAWSFPRGASATIDRDFGFIGRHIFHSIIETHVLHHLVSTIPFYKSHEATMAIKGILGKSYRSDTKTNFLMALWRNFRRCQWIEESINGSGVFFFRNLEWEMKRMK</sequence>
<organism evidence="3 4">
    <name type="scientific">Elaphomyces granulatus</name>
    <dbReference type="NCBI Taxonomy" id="519963"/>
    <lineage>
        <taxon>Eukaryota</taxon>
        <taxon>Fungi</taxon>
        <taxon>Dikarya</taxon>
        <taxon>Ascomycota</taxon>
        <taxon>Pezizomycotina</taxon>
        <taxon>Eurotiomycetes</taxon>
        <taxon>Eurotiomycetidae</taxon>
        <taxon>Eurotiales</taxon>
        <taxon>Elaphomycetaceae</taxon>
        <taxon>Elaphomyces</taxon>
    </lineage>
</organism>
<dbReference type="PANTHER" id="PTHR32100">
    <property type="entry name" value="OMEGA-6 FATTY ACID DESATURASE, CHLOROPLASTIC"/>
    <property type="match status" value="1"/>
</dbReference>
<evidence type="ECO:0000256" key="1">
    <source>
        <dbReference type="SAM" id="Phobius"/>
    </source>
</evidence>
<dbReference type="CDD" id="cd03507">
    <property type="entry name" value="Delta12-FADS-like"/>
    <property type="match status" value="1"/>
</dbReference>
<evidence type="ECO:0000313" key="4">
    <source>
        <dbReference type="Proteomes" id="UP000243515"/>
    </source>
</evidence>
<dbReference type="Pfam" id="PF00487">
    <property type="entry name" value="FA_desaturase"/>
    <property type="match status" value="1"/>
</dbReference>
<gene>
    <name evidence="3" type="ORF">Egran_06835</name>
</gene>
<dbReference type="OrthoDB" id="1461976at2759"/>
<dbReference type="GO" id="GO:0016491">
    <property type="term" value="F:oxidoreductase activity"/>
    <property type="evidence" value="ECO:0007669"/>
    <property type="project" value="InterPro"/>
</dbReference>
<feature type="transmembrane region" description="Helical" evidence="1">
    <location>
        <begin position="291"/>
        <end position="311"/>
    </location>
</feature>
<feature type="transmembrane region" description="Helical" evidence="1">
    <location>
        <begin position="137"/>
        <end position="157"/>
    </location>
</feature>
<comment type="caution">
    <text evidence="3">The sequence shown here is derived from an EMBL/GenBank/DDBJ whole genome shotgun (WGS) entry which is preliminary data.</text>
</comment>
<dbReference type="AlphaFoldDB" id="A0A232LN27"/>
<dbReference type="Proteomes" id="UP000243515">
    <property type="component" value="Unassembled WGS sequence"/>
</dbReference>
<dbReference type="InterPro" id="IPR005804">
    <property type="entry name" value="FA_desaturase_dom"/>
</dbReference>
<feature type="transmembrane region" description="Helical" evidence="1">
    <location>
        <begin position="103"/>
        <end position="125"/>
    </location>
</feature>
<dbReference type="GO" id="GO:0006629">
    <property type="term" value="P:lipid metabolic process"/>
    <property type="evidence" value="ECO:0007669"/>
    <property type="project" value="InterPro"/>
</dbReference>